<reference evidence="1" key="1">
    <citation type="submission" date="2021-01" db="EMBL/GenBank/DDBJ databases">
        <authorList>
            <person name="Corre E."/>
            <person name="Pelletier E."/>
            <person name="Niang G."/>
            <person name="Scheremetjew M."/>
            <person name="Finn R."/>
            <person name="Kale V."/>
            <person name="Holt S."/>
            <person name="Cochrane G."/>
            <person name="Meng A."/>
            <person name="Brown T."/>
            <person name="Cohen L."/>
        </authorList>
    </citation>
    <scope>NUCLEOTIDE SEQUENCE</scope>
    <source>
        <strain evidence="1">CCAP979/52</strain>
    </source>
</reference>
<evidence type="ECO:0000313" key="1">
    <source>
        <dbReference type="EMBL" id="CAD8660357.1"/>
    </source>
</evidence>
<name>A0A7S0N618_9CRYP</name>
<accession>A0A7S0N618</accession>
<proteinExistence type="predicted"/>
<gene>
    <name evidence="1" type="ORF">CCUR1050_LOCUS31732</name>
</gene>
<dbReference type="AlphaFoldDB" id="A0A7S0N618"/>
<protein>
    <submittedName>
        <fullName evidence="1">Uncharacterized protein</fullName>
    </submittedName>
</protein>
<dbReference type="EMBL" id="HBEZ01057886">
    <property type="protein sequence ID" value="CAD8660357.1"/>
    <property type="molecule type" value="Transcribed_RNA"/>
</dbReference>
<sequence length="254" mass="26882">MAWNIPLVSKIHSQRQIQKVNGVLGHTVQFRTKRSVSRVKCRMSGAEQKPETGGSSLQGALLRIFGPTALSFMIALEGHIQFTGPLSKLDLVDALMAFTEITVLTGAGLFVGTVWAFQHLLLDSEVLNQAIQRTWGALVPDDSSLGKALDSKTRSFIKDLRSAPGVQGFIVRAILDLSGITSEPGIVRLVETVEQESRAGAARPTSMSALVIAAVNGAIAGRLDDAKVAAVLVCAAGVAGADGLLLLFDRLAAR</sequence>
<organism evidence="1">
    <name type="scientific">Cryptomonas curvata</name>
    <dbReference type="NCBI Taxonomy" id="233186"/>
    <lineage>
        <taxon>Eukaryota</taxon>
        <taxon>Cryptophyceae</taxon>
        <taxon>Cryptomonadales</taxon>
        <taxon>Cryptomonadaceae</taxon>
        <taxon>Cryptomonas</taxon>
    </lineage>
</organism>